<dbReference type="InterPro" id="IPR018200">
    <property type="entry name" value="USP_CS"/>
</dbReference>
<dbReference type="PROSITE" id="PS00973">
    <property type="entry name" value="USP_2"/>
    <property type="match status" value="1"/>
</dbReference>
<dbReference type="PROSITE" id="PS00972">
    <property type="entry name" value="USP_1"/>
    <property type="match status" value="1"/>
</dbReference>
<dbReference type="GO" id="GO:0004843">
    <property type="term" value="F:cysteine-type deubiquitinase activity"/>
    <property type="evidence" value="ECO:0007669"/>
    <property type="project" value="UniProtKB-EC"/>
</dbReference>
<dbReference type="InterPro" id="IPR028889">
    <property type="entry name" value="USP"/>
</dbReference>
<evidence type="ECO:0000313" key="13">
    <source>
        <dbReference type="EMBL" id="KAL1516680.1"/>
    </source>
</evidence>
<evidence type="ECO:0000256" key="6">
    <source>
        <dbReference type="ARBA" id="ARBA00022801"/>
    </source>
</evidence>
<evidence type="ECO:0000256" key="5">
    <source>
        <dbReference type="ARBA" id="ARBA00022786"/>
    </source>
</evidence>
<evidence type="ECO:0000256" key="11">
    <source>
        <dbReference type="SAM" id="MobiDB-lite"/>
    </source>
</evidence>
<keyword evidence="6" id="KW-0378">Hydrolase</keyword>
<feature type="region of interest" description="Disordered" evidence="11">
    <location>
        <begin position="502"/>
        <end position="526"/>
    </location>
</feature>
<organism evidence="13 14">
    <name type="scientific">Hypothenemus hampei</name>
    <name type="common">Coffee berry borer</name>
    <dbReference type="NCBI Taxonomy" id="57062"/>
    <lineage>
        <taxon>Eukaryota</taxon>
        <taxon>Metazoa</taxon>
        <taxon>Ecdysozoa</taxon>
        <taxon>Arthropoda</taxon>
        <taxon>Hexapoda</taxon>
        <taxon>Insecta</taxon>
        <taxon>Pterygota</taxon>
        <taxon>Neoptera</taxon>
        <taxon>Endopterygota</taxon>
        <taxon>Coleoptera</taxon>
        <taxon>Polyphaga</taxon>
        <taxon>Cucujiformia</taxon>
        <taxon>Curculionidae</taxon>
        <taxon>Scolytinae</taxon>
        <taxon>Hypothenemus</taxon>
    </lineage>
</organism>
<dbReference type="Gene3D" id="3.90.70.10">
    <property type="entry name" value="Cysteine proteinases"/>
    <property type="match status" value="1"/>
</dbReference>
<dbReference type="EC" id="3.4.19.12" evidence="3"/>
<keyword evidence="14" id="KW-1185">Reference proteome</keyword>
<dbReference type="GO" id="GO:0006508">
    <property type="term" value="P:proteolysis"/>
    <property type="evidence" value="ECO:0007669"/>
    <property type="project" value="UniProtKB-KW"/>
</dbReference>
<accession>A0ABD1FCF9</accession>
<evidence type="ECO:0000256" key="4">
    <source>
        <dbReference type="ARBA" id="ARBA00022670"/>
    </source>
</evidence>
<reference evidence="13 14" key="1">
    <citation type="submission" date="2024-05" db="EMBL/GenBank/DDBJ databases">
        <title>Genetic variation in Jamaican populations of the coffee berry borer (Hypothenemus hampei).</title>
        <authorList>
            <person name="Errbii M."/>
            <person name="Myrie A."/>
        </authorList>
    </citation>
    <scope>NUCLEOTIDE SEQUENCE [LARGE SCALE GENOMIC DNA]</scope>
    <source>
        <strain evidence="13">JA-Hopewell-2020-01-JO</strain>
        <tissue evidence="13">Whole body</tissue>
    </source>
</reference>
<dbReference type="PANTHER" id="PTHR24006:SF702">
    <property type="entry name" value="UBIQUITIN CARBOXYL-TERMINAL HYDROLASE 47"/>
    <property type="match status" value="1"/>
</dbReference>
<dbReference type="InterPro" id="IPR001394">
    <property type="entry name" value="Peptidase_C19_UCH"/>
</dbReference>
<dbReference type="EMBL" id="JBDJPC010000001">
    <property type="protein sequence ID" value="KAL1516680.1"/>
    <property type="molecule type" value="Genomic_DNA"/>
</dbReference>
<proteinExistence type="inferred from homology"/>
<dbReference type="InterPro" id="IPR045578">
    <property type="entry name" value="USP47_C"/>
</dbReference>
<dbReference type="CDD" id="cd02659">
    <property type="entry name" value="peptidase_C19C"/>
    <property type="match status" value="1"/>
</dbReference>
<dbReference type="SUPFAM" id="SSF54001">
    <property type="entry name" value="Cysteine proteinases"/>
    <property type="match status" value="1"/>
</dbReference>
<dbReference type="Pfam" id="PF19718">
    <property type="entry name" value="USP47_C"/>
    <property type="match status" value="1"/>
</dbReference>
<feature type="domain" description="USP" evidence="12">
    <location>
        <begin position="217"/>
        <end position="609"/>
    </location>
</feature>
<evidence type="ECO:0000259" key="12">
    <source>
        <dbReference type="PROSITE" id="PS50235"/>
    </source>
</evidence>
<evidence type="ECO:0000256" key="9">
    <source>
        <dbReference type="ARBA" id="ARBA00029910"/>
    </source>
</evidence>
<evidence type="ECO:0000256" key="7">
    <source>
        <dbReference type="ARBA" id="ARBA00022807"/>
    </source>
</evidence>
<dbReference type="InterPro" id="IPR038765">
    <property type="entry name" value="Papain-like_cys_pep_sf"/>
</dbReference>
<evidence type="ECO:0000256" key="8">
    <source>
        <dbReference type="ARBA" id="ARBA00026136"/>
    </source>
</evidence>
<feature type="region of interest" description="Disordered" evidence="11">
    <location>
        <begin position="896"/>
        <end position="966"/>
    </location>
</feature>
<dbReference type="PANTHER" id="PTHR24006">
    <property type="entry name" value="UBIQUITIN CARBOXYL-TERMINAL HYDROLASE"/>
    <property type="match status" value="1"/>
</dbReference>
<evidence type="ECO:0000256" key="10">
    <source>
        <dbReference type="ARBA" id="ARBA00032453"/>
    </source>
</evidence>
<feature type="region of interest" description="Disordered" evidence="11">
    <location>
        <begin position="1292"/>
        <end position="1311"/>
    </location>
</feature>
<dbReference type="PROSITE" id="PS50235">
    <property type="entry name" value="USP_3"/>
    <property type="match status" value="1"/>
</dbReference>
<gene>
    <name evidence="13" type="ORF">ABEB36_000560</name>
</gene>
<evidence type="ECO:0000256" key="2">
    <source>
        <dbReference type="ARBA" id="ARBA00009085"/>
    </source>
</evidence>
<sequence length="1339" mass="152651">MKMNRKRNRNIERVVDSFKLNKCPTKSFKICVKKPFWTMVNQQDEYTCNVTIHDSIEILIPSNEPHSIIITSSTLISDIFTEVSKYIATPVEDIELIFKANGAVLGELSQYKEATLNDTGLCPMESNSHYELVVTLFNKNNVDAMGVETWKEDELLLGASASPTAEAMPISSISSFEDYPTTTSTDRNSPGMLQYNQTRRWATALPSPVVNESSSYVGLVNQAMTCYLNSLLQALYMTPEFRNALYNWEFDGKNEAISIPYQLQKLFLNLQTSTKSAVETTDLTTSFGWQGSDAWHQHDIQELCRVMFDALERTFKDTKQANLINDLYEGKMLDYVKCLECGTEKSREDTFLDIPLPVRPFGSTVAYNSVEEALRAFVQPETLDGNNQYFCEKCNKKCDAHKGLKFTKFPYLLTLHLKRFDFDYNTMHRIKLNDKVVFPEVLNLNSFVPQCNGHKTEYVAVPGAGEGGRESATKCDDCSTTDSGSADDESCQGTDLSSTVNGHDDNCADSDEGIDVSSGTNLQENEPKGPYTYELFSIMIHSGSASGGHYYAYIKDFDKNLWFCFNDQSVTSVTHDDIRKTYGGGPHRAYYSGAYTSSTNAYMLMYRQIDKERNCPAMTVTEFPPHLQMLLNNLKYKDEQDRLNRKKQDQMVKINVVCLHPHSNFLLGLNISAFCDSTLAELAQLAYKRFKLEGVVDLQDCRMVSYNKQYECVDYSFESDEITFTFGLKNVPMFLDWMLEIREPGTEWKHYQMGGINVRVYPINLENEDIEEPVVVRLDIGETIGQLKNELGHLLKVEPESLKIIQANYGCEPNFFHDDTEIVHLPDDKCPEYKYYVSNACHNNPDTANANMQKLKKLIEIYSGIITLHVALPDTTEGTLELLSIPSLDLNQNVDQERENAVSPNLRVSPQPGASGMCGDGYDQSNSEDSSLSDSDRTLIGDAPPDCLGLSSNSASPADQHMASPADPCQDVLGVLTEEMYWDHPDSCMDVQKDGINYYFKVTSILETNSSNSQQPYRECRILADKKMTLETLKKHLEKVIRIPSAYFKVFRRNSLIDDEWTRVKDTLRCVKDGERLTLKLGRVLGENEHQCKVYHLKPNSTDGNLLLFEHIISKNQTVESVKQEILQRAKKQNLLDIPYNRCRLREKNWKMPKTVYLDDQKLGIDVQFPYNLELYLQELTEPETVTSHNQVVLFLRKFSPSELSLGPFQEIVLDLTTMDHLRTKVSEISNIPLEYLDVAQVKGNFPYDVHILEINDDLEWKMDSLEQRSLSICCGYMFFYKDRREPLKELTSEEKKEIRQKEDHRMGRRSVIGSGREQALKIYLLDSTPPSKLEDDID</sequence>
<protein>
    <recommendedName>
        <fullName evidence="8">Ubiquitin carboxyl-terminal hydrolase 47</fullName>
        <ecNumber evidence="3">3.4.19.12</ecNumber>
    </recommendedName>
    <alternativeName>
        <fullName evidence="9">Ubiquitin thioesterase 47</fullName>
    </alternativeName>
    <alternativeName>
        <fullName evidence="10">Ubiquitin-specific-processing protease 47</fullName>
    </alternativeName>
</protein>
<dbReference type="Proteomes" id="UP001566132">
    <property type="component" value="Unassembled WGS sequence"/>
</dbReference>
<comment type="catalytic activity">
    <reaction evidence="1">
        <text>Thiol-dependent hydrolysis of ester, thioester, amide, peptide and isopeptide bonds formed by the C-terminal Gly of ubiquitin (a 76-residue protein attached to proteins as an intracellular targeting signal).</text>
        <dbReference type="EC" id="3.4.19.12"/>
    </reaction>
</comment>
<keyword evidence="5" id="KW-0833">Ubl conjugation pathway</keyword>
<evidence type="ECO:0000256" key="3">
    <source>
        <dbReference type="ARBA" id="ARBA00012759"/>
    </source>
</evidence>
<name>A0ABD1FCF9_HYPHA</name>
<feature type="compositionally biased region" description="Low complexity" evidence="11">
    <location>
        <begin position="923"/>
        <end position="933"/>
    </location>
</feature>
<comment type="similarity">
    <text evidence="2">Belongs to the peptidase C19 family.</text>
</comment>
<keyword evidence="4" id="KW-0645">Protease</keyword>
<keyword evidence="7" id="KW-0788">Thiol protease</keyword>
<feature type="compositionally biased region" description="Basic and acidic residues" evidence="11">
    <location>
        <begin position="1292"/>
        <end position="1306"/>
    </location>
</feature>
<evidence type="ECO:0000256" key="1">
    <source>
        <dbReference type="ARBA" id="ARBA00000707"/>
    </source>
</evidence>
<evidence type="ECO:0000313" key="14">
    <source>
        <dbReference type="Proteomes" id="UP001566132"/>
    </source>
</evidence>
<dbReference type="InterPro" id="IPR050164">
    <property type="entry name" value="Peptidase_C19"/>
</dbReference>
<comment type="caution">
    <text evidence="13">The sequence shown here is derived from an EMBL/GenBank/DDBJ whole genome shotgun (WGS) entry which is preliminary data.</text>
</comment>
<dbReference type="Pfam" id="PF00443">
    <property type="entry name" value="UCH"/>
    <property type="match status" value="1"/>
</dbReference>